<protein>
    <recommendedName>
        <fullName evidence="9">Cytochrome C oxidase subunit IV</fullName>
    </recommendedName>
</protein>
<feature type="transmembrane region" description="Helical" evidence="6">
    <location>
        <begin position="80"/>
        <end position="99"/>
    </location>
</feature>
<dbReference type="OrthoDB" id="5796647at2"/>
<keyword evidence="3 6" id="KW-0812">Transmembrane</keyword>
<evidence type="ECO:0000313" key="7">
    <source>
        <dbReference type="EMBL" id="PLW68606.1"/>
    </source>
</evidence>
<evidence type="ECO:0000256" key="6">
    <source>
        <dbReference type="SAM" id="Phobius"/>
    </source>
</evidence>
<keyword evidence="8" id="KW-1185">Reference proteome</keyword>
<evidence type="ECO:0000313" key="8">
    <source>
        <dbReference type="Proteomes" id="UP000235005"/>
    </source>
</evidence>
<evidence type="ECO:0008006" key="9">
    <source>
        <dbReference type="Google" id="ProtNLM"/>
    </source>
</evidence>
<gene>
    <name evidence="7" type="ORF">C0039_11350</name>
</gene>
<proteinExistence type="predicted"/>
<dbReference type="AlphaFoldDB" id="A0A2N5X291"/>
<feature type="transmembrane region" description="Helical" evidence="6">
    <location>
        <begin position="15"/>
        <end position="34"/>
    </location>
</feature>
<name>A0A2N5X291_9GAMM</name>
<keyword evidence="5 6" id="KW-0472">Membrane</keyword>
<evidence type="ECO:0000256" key="5">
    <source>
        <dbReference type="ARBA" id="ARBA00023136"/>
    </source>
</evidence>
<organism evidence="7 8">
    <name type="scientific">Pseudohalioglobus lutimaris</name>
    <dbReference type="NCBI Taxonomy" id="1737061"/>
    <lineage>
        <taxon>Bacteria</taxon>
        <taxon>Pseudomonadati</taxon>
        <taxon>Pseudomonadota</taxon>
        <taxon>Gammaproteobacteria</taxon>
        <taxon>Cellvibrionales</taxon>
        <taxon>Halieaceae</taxon>
        <taxon>Pseudohalioglobus</taxon>
    </lineage>
</organism>
<evidence type="ECO:0000256" key="2">
    <source>
        <dbReference type="ARBA" id="ARBA00022475"/>
    </source>
</evidence>
<evidence type="ECO:0000256" key="1">
    <source>
        <dbReference type="ARBA" id="ARBA00004651"/>
    </source>
</evidence>
<dbReference type="GO" id="GO:0005886">
    <property type="term" value="C:plasma membrane"/>
    <property type="evidence" value="ECO:0007669"/>
    <property type="project" value="UniProtKB-SubCell"/>
</dbReference>
<sequence length="101" mass="11208">MDKHLPDDLPGQSRLLKTWLMLMALTLFSMWSAQLSDESRALSLPIWSVALVLLSVGFKVQQILMVYLNLRVSSAGWRGGFLCLLAVTILLVGLGYWSAKG</sequence>
<comment type="caution">
    <text evidence="7">The sequence shown here is derived from an EMBL/GenBank/DDBJ whole genome shotgun (WGS) entry which is preliminary data.</text>
</comment>
<dbReference type="Pfam" id="PF03626">
    <property type="entry name" value="COX4_pro"/>
    <property type="match status" value="1"/>
</dbReference>
<dbReference type="InterPro" id="IPR005171">
    <property type="entry name" value="Cyt_c_oxidase_su4_prok"/>
</dbReference>
<keyword evidence="4 6" id="KW-1133">Transmembrane helix</keyword>
<evidence type="ECO:0000256" key="3">
    <source>
        <dbReference type="ARBA" id="ARBA00022692"/>
    </source>
</evidence>
<dbReference type="RefSeq" id="WP_075999177.1">
    <property type="nucleotide sequence ID" value="NZ_PKUS01000012.1"/>
</dbReference>
<accession>A0A2N5X291</accession>
<reference evidence="7 8" key="1">
    <citation type="submission" date="2018-01" db="EMBL/GenBank/DDBJ databases">
        <title>The draft genome sequence of Halioglobus lutimaris HF004.</title>
        <authorList>
            <person name="Du Z.-J."/>
            <person name="Shi M.-J."/>
        </authorList>
    </citation>
    <scope>NUCLEOTIDE SEQUENCE [LARGE SCALE GENOMIC DNA]</scope>
    <source>
        <strain evidence="7 8">HF004</strain>
    </source>
</reference>
<dbReference type="EMBL" id="PKUS01000012">
    <property type="protein sequence ID" value="PLW68606.1"/>
    <property type="molecule type" value="Genomic_DNA"/>
</dbReference>
<dbReference type="Proteomes" id="UP000235005">
    <property type="component" value="Unassembled WGS sequence"/>
</dbReference>
<keyword evidence="2" id="KW-1003">Cell membrane</keyword>
<evidence type="ECO:0000256" key="4">
    <source>
        <dbReference type="ARBA" id="ARBA00022989"/>
    </source>
</evidence>
<feature type="transmembrane region" description="Helical" evidence="6">
    <location>
        <begin position="46"/>
        <end position="68"/>
    </location>
</feature>
<comment type="subcellular location">
    <subcellularLocation>
        <location evidence="1">Cell membrane</location>
        <topology evidence="1">Multi-pass membrane protein</topology>
    </subcellularLocation>
</comment>